<dbReference type="Pfam" id="PF02325">
    <property type="entry name" value="CCB3_YggT"/>
    <property type="match status" value="1"/>
</dbReference>
<dbReference type="PANTHER" id="PTHR33219:SF14">
    <property type="entry name" value="PROTEIN COFACTOR ASSEMBLY OF COMPLEX C SUBUNIT B CCB3, CHLOROPLASTIC-RELATED"/>
    <property type="match status" value="1"/>
</dbReference>
<feature type="transmembrane region" description="Helical" evidence="2">
    <location>
        <begin position="15"/>
        <end position="35"/>
    </location>
</feature>
<evidence type="ECO:0000313" key="3">
    <source>
        <dbReference type="EMBL" id="PWB92728.1"/>
    </source>
</evidence>
<evidence type="ECO:0000313" key="6">
    <source>
        <dbReference type="Proteomes" id="UP000316781"/>
    </source>
</evidence>
<reference evidence="3" key="2">
    <citation type="submission" date="2018-02" db="EMBL/GenBank/DDBJ databases">
        <authorList>
            <person name="Cohen D.B."/>
            <person name="Kent A.D."/>
        </authorList>
    </citation>
    <scope>NUCLEOTIDE SEQUENCE</scope>
    <source>
        <strain evidence="3">DSM 17706</strain>
    </source>
</reference>
<proteinExistence type="inferred from homology"/>
<protein>
    <submittedName>
        <fullName evidence="3">YggT family protein</fullName>
    </submittedName>
</protein>
<dbReference type="Proteomes" id="UP000245137">
    <property type="component" value="Unassembled WGS sequence"/>
</dbReference>
<sequence length="96" mass="10630">MQYAVANLIFTIIDLYWWVVIAMAVMSWLIAFDVVNTRSRAVYSLWNALNALTEPVLRPIRSVLPSLGGMDISPIILLLALQFLRNLVAGQLGGIG</sequence>
<dbReference type="RefSeq" id="WP_108918394.1">
    <property type="nucleotide sequence ID" value="NZ_BGJY01000022.1"/>
</dbReference>
<dbReference type="EMBL" id="VJMF01000063">
    <property type="protein sequence ID" value="TRL30890.1"/>
    <property type="molecule type" value="Genomic_DNA"/>
</dbReference>
<dbReference type="InterPro" id="IPR003425">
    <property type="entry name" value="CCB3/YggT"/>
</dbReference>
<dbReference type="GO" id="GO:0016020">
    <property type="term" value="C:membrane"/>
    <property type="evidence" value="ECO:0007669"/>
    <property type="project" value="InterPro"/>
</dbReference>
<accession>A0A2U1SM81</accession>
<gene>
    <name evidence="3" type="ORF">C5689_16800</name>
    <name evidence="4" type="ORF">FM996_15150</name>
</gene>
<reference evidence="3 5" key="1">
    <citation type="journal article" date="2018" name="Appl. Microbiol. Biotechnol.">
        <title>Co-cultivation of the strictly anaerobic methanogen Methanosarcina barkeri with aerobic methanotrophs in an oxygen-limited membrane bioreactor.</title>
        <authorList>
            <person name="In 't Zandt M.H."/>
            <person name="van den Bosch T.J.M."/>
            <person name="Rijkers R."/>
            <person name="van Kessel M.A.H.J."/>
            <person name="Jetten M.S.M."/>
            <person name="Welte C.U."/>
        </authorList>
    </citation>
    <scope>NUCLEOTIDE SEQUENCE [LARGE SCALE GENOMIC DNA]</scope>
    <source>
        <strain evidence="3 5">DSM 17706</strain>
    </source>
</reference>
<dbReference type="AlphaFoldDB" id="A0A2U1SM81"/>
<dbReference type="EMBL" id="PUIV01000038">
    <property type="protein sequence ID" value="PWB92728.1"/>
    <property type="molecule type" value="Genomic_DNA"/>
</dbReference>
<keyword evidence="2" id="KW-1133">Transmembrane helix</keyword>
<dbReference type="Proteomes" id="UP000316781">
    <property type="component" value="Unassembled WGS sequence"/>
</dbReference>
<comment type="caution">
    <text evidence="3">The sequence shown here is derived from an EMBL/GenBank/DDBJ whole genome shotgun (WGS) entry which is preliminary data.</text>
</comment>
<reference evidence="4 6" key="3">
    <citation type="submission" date="2019-07" db="EMBL/GenBank/DDBJ databases">
        <title>Ln-dependent methylotrophs.</title>
        <authorList>
            <person name="Tani A."/>
        </authorList>
    </citation>
    <scope>NUCLEOTIDE SEQUENCE [LARGE SCALE GENOMIC DNA]</scope>
    <source>
        <strain evidence="4 6">SM89A</strain>
    </source>
</reference>
<evidence type="ECO:0000256" key="2">
    <source>
        <dbReference type="SAM" id="Phobius"/>
    </source>
</evidence>
<evidence type="ECO:0000256" key="1">
    <source>
        <dbReference type="ARBA" id="ARBA00010894"/>
    </source>
</evidence>
<keyword evidence="2" id="KW-0472">Membrane</keyword>
<keyword evidence="2" id="KW-0812">Transmembrane</keyword>
<comment type="similarity">
    <text evidence="1">Belongs to the YggT family.</text>
</comment>
<evidence type="ECO:0000313" key="4">
    <source>
        <dbReference type="EMBL" id="TRL30890.1"/>
    </source>
</evidence>
<organism evidence="3 5">
    <name type="scientific">Methylosinus sporium</name>
    <dbReference type="NCBI Taxonomy" id="428"/>
    <lineage>
        <taxon>Bacteria</taxon>
        <taxon>Pseudomonadati</taxon>
        <taxon>Pseudomonadota</taxon>
        <taxon>Alphaproteobacteria</taxon>
        <taxon>Hyphomicrobiales</taxon>
        <taxon>Methylocystaceae</taxon>
        <taxon>Methylosinus</taxon>
    </lineage>
</organism>
<dbReference type="OrthoDB" id="9814445at2"/>
<dbReference type="PANTHER" id="PTHR33219">
    <property type="entry name" value="YLMG HOMOLOG PROTEIN 2, CHLOROPLASTIC"/>
    <property type="match status" value="1"/>
</dbReference>
<evidence type="ECO:0000313" key="5">
    <source>
        <dbReference type="Proteomes" id="UP000245137"/>
    </source>
</evidence>
<keyword evidence="5" id="KW-1185">Reference proteome</keyword>
<name>A0A2U1SM81_METSR</name>